<proteinExistence type="predicted"/>
<accession>A0A917J8Y5</accession>
<dbReference type="Proteomes" id="UP000662074">
    <property type="component" value="Unassembled WGS sequence"/>
</dbReference>
<keyword evidence="2" id="KW-1133">Transmembrane helix</keyword>
<evidence type="ECO:0000259" key="3">
    <source>
        <dbReference type="Pfam" id="PF14257"/>
    </source>
</evidence>
<evidence type="ECO:0000256" key="1">
    <source>
        <dbReference type="SAM" id="MobiDB-lite"/>
    </source>
</evidence>
<organism evidence="4 5">
    <name type="scientific">Mucilaginibacter galii</name>
    <dbReference type="NCBI Taxonomy" id="2005073"/>
    <lineage>
        <taxon>Bacteria</taxon>
        <taxon>Pseudomonadati</taxon>
        <taxon>Bacteroidota</taxon>
        <taxon>Sphingobacteriia</taxon>
        <taxon>Sphingobacteriales</taxon>
        <taxon>Sphingobacteriaceae</taxon>
        <taxon>Mucilaginibacter</taxon>
    </lineage>
</organism>
<dbReference type="EMBL" id="BMDO01000001">
    <property type="protein sequence ID" value="GGI49631.1"/>
    <property type="molecule type" value="Genomic_DNA"/>
</dbReference>
<comment type="caution">
    <text evidence="4">The sequence shown here is derived from an EMBL/GenBank/DDBJ whole genome shotgun (WGS) entry which is preliminary data.</text>
</comment>
<dbReference type="Pfam" id="PF14257">
    <property type="entry name" value="DUF4349"/>
    <property type="match status" value="1"/>
</dbReference>
<dbReference type="AlphaFoldDB" id="A0A917J8Y5"/>
<keyword evidence="2" id="KW-0812">Transmembrane</keyword>
<keyword evidence="2" id="KW-0472">Membrane</keyword>
<sequence length="247" mass="27999">MVADPGVKSIEEPTNENNTPTAQPVEKKIIKEGEISIEANNIKAARKALTDSLTKLGGYVSEESENNDDGNSRKNYVLSIRIPAQHFERFLSAVSSAADHIESKSIRIKDVTTEFIDITTRLKNKTLLEDRYKALLQKATKMADVLEVEDKLTEIRTDIETTQGQLNYLNKQVAYSSLQITLFSKSISGKNEGNSFGYRFTNALSDSWQLIQSLFFGLITYWPLVLIIVLIVVLLRRWRRRKIKSTI</sequence>
<reference evidence="4" key="1">
    <citation type="journal article" date="2014" name="Int. J. Syst. Evol. Microbiol.">
        <title>Complete genome sequence of Corynebacterium casei LMG S-19264T (=DSM 44701T), isolated from a smear-ripened cheese.</title>
        <authorList>
            <consortium name="US DOE Joint Genome Institute (JGI-PGF)"/>
            <person name="Walter F."/>
            <person name="Albersmeier A."/>
            <person name="Kalinowski J."/>
            <person name="Ruckert C."/>
        </authorList>
    </citation>
    <scope>NUCLEOTIDE SEQUENCE</scope>
    <source>
        <strain evidence="4">CCM 8711</strain>
    </source>
</reference>
<protein>
    <recommendedName>
        <fullName evidence="3">DUF4349 domain-containing protein</fullName>
    </recommendedName>
</protein>
<reference evidence="4" key="2">
    <citation type="submission" date="2020-09" db="EMBL/GenBank/DDBJ databases">
        <authorList>
            <person name="Sun Q."/>
            <person name="Sedlacek I."/>
        </authorList>
    </citation>
    <scope>NUCLEOTIDE SEQUENCE</scope>
    <source>
        <strain evidence="4">CCM 8711</strain>
    </source>
</reference>
<evidence type="ECO:0000313" key="5">
    <source>
        <dbReference type="Proteomes" id="UP000662074"/>
    </source>
</evidence>
<feature type="transmembrane region" description="Helical" evidence="2">
    <location>
        <begin position="214"/>
        <end position="235"/>
    </location>
</feature>
<name>A0A917J8Y5_9SPHI</name>
<evidence type="ECO:0000313" key="4">
    <source>
        <dbReference type="EMBL" id="GGI49631.1"/>
    </source>
</evidence>
<feature type="region of interest" description="Disordered" evidence="1">
    <location>
        <begin position="1"/>
        <end position="26"/>
    </location>
</feature>
<keyword evidence="5" id="KW-1185">Reference proteome</keyword>
<gene>
    <name evidence="4" type="ORF">GCM10011425_08430</name>
</gene>
<evidence type="ECO:0000256" key="2">
    <source>
        <dbReference type="SAM" id="Phobius"/>
    </source>
</evidence>
<dbReference type="InterPro" id="IPR025645">
    <property type="entry name" value="DUF4349"/>
</dbReference>
<feature type="domain" description="DUF4349" evidence="3">
    <location>
        <begin position="27"/>
        <end position="235"/>
    </location>
</feature>